<dbReference type="NCBIfam" id="TIGR02495">
    <property type="entry name" value="NrdG2"/>
    <property type="match status" value="1"/>
</dbReference>
<reference evidence="8 9" key="1">
    <citation type="submission" date="2020-02" db="EMBL/GenBank/DDBJ databases">
        <title>Partial ammonium oxidation to N2 by heterotrophic bacteria.</title>
        <authorList>
            <person name="Wu M."/>
        </authorList>
    </citation>
    <scope>NUCLEOTIDE SEQUENCE [LARGE SCALE GENOMIC DNA]</scope>
    <source>
        <strain evidence="8 9">HO-1</strain>
    </source>
</reference>
<dbReference type="SFLD" id="SFLDS00029">
    <property type="entry name" value="Radical_SAM"/>
    <property type="match status" value="1"/>
</dbReference>
<evidence type="ECO:0000256" key="3">
    <source>
        <dbReference type="ARBA" id="ARBA00022691"/>
    </source>
</evidence>
<keyword evidence="2" id="KW-0004">4Fe-4S</keyword>
<dbReference type="PROSITE" id="PS51918">
    <property type="entry name" value="RADICAL_SAM"/>
    <property type="match status" value="1"/>
</dbReference>
<keyword evidence="9" id="KW-1185">Reference proteome</keyword>
<keyword evidence="6" id="KW-0411">Iron-sulfur</keyword>
<evidence type="ECO:0000256" key="4">
    <source>
        <dbReference type="ARBA" id="ARBA00022723"/>
    </source>
</evidence>
<dbReference type="InterPro" id="IPR058240">
    <property type="entry name" value="rSAM_sf"/>
</dbReference>
<accession>A0ABX8SRM6</accession>
<evidence type="ECO:0000313" key="9">
    <source>
        <dbReference type="Proteomes" id="UP000826050"/>
    </source>
</evidence>
<dbReference type="SUPFAM" id="SSF102114">
    <property type="entry name" value="Radical SAM enzymes"/>
    <property type="match status" value="1"/>
</dbReference>
<comment type="cofactor">
    <cofactor evidence="1">
        <name>[4Fe-4S] cluster</name>
        <dbReference type="ChEBI" id="CHEBI:49883"/>
    </cofactor>
</comment>
<dbReference type="CDD" id="cd01335">
    <property type="entry name" value="Radical_SAM"/>
    <property type="match status" value="1"/>
</dbReference>
<evidence type="ECO:0000256" key="5">
    <source>
        <dbReference type="ARBA" id="ARBA00023004"/>
    </source>
</evidence>
<protein>
    <submittedName>
        <fullName evidence="8">Anaerobic ribonucleoside-triphosphate reductase activating protein</fullName>
    </submittedName>
</protein>
<feature type="domain" description="Radical SAM core" evidence="7">
    <location>
        <begin position="31"/>
        <end position="245"/>
    </location>
</feature>
<dbReference type="Gene3D" id="3.20.20.70">
    <property type="entry name" value="Aldolase class I"/>
    <property type="match status" value="1"/>
</dbReference>
<keyword evidence="3" id="KW-0949">S-adenosyl-L-methionine</keyword>
<evidence type="ECO:0000256" key="1">
    <source>
        <dbReference type="ARBA" id="ARBA00001966"/>
    </source>
</evidence>
<name>A0ABX8SRM6_9BURK</name>
<dbReference type="PANTHER" id="PTHR30352">
    <property type="entry name" value="PYRUVATE FORMATE-LYASE-ACTIVATING ENZYME"/>
    <property type="match status" value="1"/>
</dbReference>
<sequence>MTYATRPPYPKTNTHKVTLKVGGCAPFSATDYPGKLAAVIFVQGCPWRCGYCHNPHLQERTTDSAIDWDDLMVFLNRRVGLLDAVVFSGGEPTLDPALGSAIQAVRKLGFKIGLHTAGTHPARLQAILPWLDWIGLDIKAEFSQYDAITQRSKSAAAPLRSLQLLLNGEVLFECRSTLHPQLHSPASIQALGQHLHKLGVQRYAVQIFRTQGCEDNFLNETGQALEAYPGAEVLETLQKLFPHFEVRRS</sequence>
<dbReference type="InterPro" id="IPR013785">
    <property type="entry name" value="Aldolase_TIM"/>
</dbReference>
<dbReference type="PANTHER" id="PTHR30352:SF13">
    <property type="entry name" value="GLYCYL-RADICAL ENZYME ACTIVATING ENZYME YJJW-RELATED"/>
    <property type="match status" value="1"/>
</dbReference>
<dbReference type="InterPro" id="IPR034457">
    <property type="entry name" value="Organic_radical-activating"/>
</dbReference>
<dbReference type="InterPro" id="IPR012840">
    <property type="entry name" value="NrdG2"/>
</dbReference>
<organism evidence="8 9">
    <name type="scientific">Alcaligenes ammonioxydans</name>
    <dbReference type="NCBI Taxonomy" id="2582914"/>
    <lineage>
        <taxon>Bacteria</taxon>
        <taxon>Pseudomonadati</taxon>
        <taxon>Pseudomonadota</taxon>
        <taxon>Betaproteobacteria</taxon>
        <taxon>Burkholderiales</taxon>
        <taxon>Alcaligenaceae</taxon>
        <taxon>Alcaligenes</taxon>
    </lineage>
</organism>
<dbReference type="RefSeq" id="WP_003804507.1">
    <property type="nucleotide sequence ID" value="NZ_CP049362.1"/>
</dbReference>
<dbReference type="EMBL" id="CP049362">
    <property type="protein sequence ID" value="QXX77772.1"/>
    <property type="molecule type" value="Genomic_DNA"/>
</dbReference>
<evidence type="ECO:0000256" key="2">
    <source>
        <dbReference type="ARBA" id="ARBA00022485"/>
    </source>
</evidence>
<dbReference type="InterPro" id="IPR007197">
    <property type="entry name" value="rSAM"/>
</dbReference>
<dbReference type="Pfam" id="PF04055">
    <property type="entry name" value="Radical_SAM"/>
    <property type="match status" value="1"/>
</dbReference>
<dbReference type="SFLD" id="SFLDG01094">
    <property type="entry name" value="Uncharacterised_Radical_SAM_Su"/>
    <property type="match status" value="1"/>
</dbReference>
<keyword evidence="4" id="KW-0479">Metal-binding</keyword>
<dbReference type="Proteomes" id="UP000826050">
    <property type="component" value="Chromosome"/>
</dbReference>
<evidence type="ECO:0000313" key="8">
    <source>
        <dbReference type="EMBL" id="QXX77772.1"/>
    </source>
</evidence>
<proteinExistence type="predicted"/>
<gene>
    <name evidence="8" type="ORF">FE795_01255</name>
</gene>
<evidence type="ECO:0000259" key="7">
    <source>
        <dbReference type="PROSITE" id="PS51918"/>
    </source>
</evidence>
<evidence type="ECO:0000256" key="6">
    <source>
        <dbReference type="ARBA" id="ARBA00023014"/>
    </source>
</evidence>
<keyword evidence="5" id="KW-0408">Iron</keyword>